<dbReference type="GO" id="GO:0004106">
    <property type="term" value="F:chorismate mutase activity"/>
    <property type="evidence" value="ECO:0007669"/>
    <property type="project" value="UniProtKB-EC"/>
</dbReference>
<dbReference type="STRING" id="595670.SAMN05421643_12813"/>
<keyword evidence="4" id="KW-0456">Lyase</keyword>
<dbReference type="Gene3D" id="1.20.59.10">
    <property type="entry name" value="Chorismate mutase"/>
    <property type="match status" value="1"/>
</dbReference>
<organism evidence="4 5">
    <name type="scientific">Acinetobacter kyonggiensis</name>
    <dbReference type="NCBI Taxonomy" id="595670"/>
    <lineage>
        <taxon>Bacteria</taxon>
        <taxon>Pseudomonadati</taxon>
        <taxon>Pseudomonadota</taxon>
        <taxon>Gammaproteobacteria</taxon>
        <taxon>Moraxellales</taxon>
        <taxon>Moraxellaceae</taxon>
        <taxon>Acinetobacter</taxon>
    </lineage>
</organism>
<dbReference type="InterPro" id="IPR036979">
    <property type="entry name" value="CM_dom_sf"/>
</dbReference>
<dbReference type="GO" id="GO:0016829">
    <property type="term" value="F:lyase activity"/>
    <property type="evidence" value="ECO:0007669"/>
    <property type="project" value="UniProtKB-KW"/>
</dbReference>
<evidence type="ECO:0000256" key="1">
    <source>
        <dbReference type="ARBA" id="ARBA00012404"/>
    </source>
</evidence>
<proteinExistence type="predicted"/>
<name>A0A1H3MKG1_9GAMM</name>
<keyword evidence="4" id="KW-0670">Pyruvate</keyword>
<evidence type="ECO:0000313" key="4">
    <source>
        <dbReference type="EMBL" id="SDY77167.1"/>
    </source>
</evidence>
<dbReference type="SUPFAM" id="SSF48600">
    <property type="entry name" value="Chorismate mutase II"/>
    <property type="match status" value="1"/>
</dbReference>
<keyword evidence="2" id="KW-0413">Isomerase</keyword>
<protein>
    <recommendedName>
        <fullName evidence="1">chorismate mutase</fullName>
        <ecNumber evidence="1">5.4.99.5</ecNumber>
    </recommendedName>
</protein>
<dbReference type="InterPro" id="IPR036263">
    <property type="entry name" value="Chorismate_II_sf"/>
</dbReference>
<dbReference type="PANTHER" id="PTHR38041:SF1">
    <property type="entry name" value="CHORISMATE MUTASE"/>
    <property type="match status" value="1"/>
</dbReference>
<sequence>MIATMKKEKCESLEQAREKIDILDTALIEIIATRQFYVDQAVRFKNSVQDVQSPERVEQVINKVRTQAIALGTDPDLVEHLYREMIQRFIQRELKEIRP</sequence>
<gene>
    <name evidence="4" type="ORF">SAMN05421643_12813</name>
</gene>
<dbReference type="Pfam" id="PF01817">
    <property type="entry name" value="CM_2"/>
    <property type="match status" value="1"/>
</dbReference>
<feature type="domain" description="Chorismate mutase" evidence="3">
    <location>
        <begin position="7"/>
        <end position="97"/>
    </location>
</feature>
<dbReference type="PROSITE" id="PS51168">
    <property type="entry name" value="CHORISMATE_MUT_2"/>
    <property type="match status" value="1"/>
</dbReference>
<dbReference type="InterPro" id="IPR051331">
    <property type="entry name" value="Chorismate_mutase-related"/>
</dbReference>
<dbReference type="GO" id="GO:0009697">
    <property type="term" value="P:salicylic acid biosynthetic process"/>
    <property type="evidence" value="ECO:0007669"/>
    <property type="project" value="TreeGrafter"/>
</dbReference>
<reference evidence="5" key="1">
    <citation type="submission" date="2016-10" db="EMBL/GenBank/DDBJ databases">
        <authorList>
            <person name="Varghese N."/>
            <person name="Submissions S."/>
        </authorList>
    </citation>
    <scope>NUCLEOTIDE SEQUENCE [LARGE SCALE GENOMIC DNA]</scope>
    <source>
        <strain evidence="5">ANC 5109</strain>
    </source>
</reference>
<dbReference type="InterPro" id="IPR002701">
    <property type="entry name" value="CM_II_prokaryot"/>
</dbReference>
<dbReference type="EC" id="5.4.99.5" evidence="1"/>
<accession>A0A1H3MKG1</accession>
<dbReference type="GO" id="GO:0046417">
    <property type="term" value="P:chorismate metabolic process"/>
    <property type="evidence" value="ECO:0007669"/>
    <property type="project" value="InterPro"/>
</dbReference>
<evidence type="ECO:0000259" key="3">
    <source>
        <dbReference type="PROSITE" id="PS51168"/>
    </source>
</evidence>
<keyword evidence="5" id="KW-1185">Reference proteome</keyword>
<dbReference type="SMART" id="SM00830">
    <property type="entry name" value="CM_2"/>
    <property type="match status" value="1"/>
</dbReference>
<dbReference type="PANTHER" id="PTHR38041">
    <property type="entry name" value="CHORISMATE MUTASE"/>
    <property type="match status" value="1"/>
</dbReference>
<dbReference type="EMBL" id="FNPK01000028">
    <property type="protein sequence ID" value="SDY77167.1"/>
    <property type="molecule type" value="Genomic_DNA"/>
</dbReference>
<evidence type="ECO:0000256" key="2">
    <source>
        <dbReference type="ARBA" id="ARBA00023235"/>
    </source>
</evidence>
<evidence type="ECO:0000313" key="5">
    <source>
        <dbReference type="Proteomes" id="UP000199035"/>
    </source>
</evidence>
<dbReference type="AlphaFoldDB" id="A0A1H3MKG1"/>
<dbReference type="Proteomes" id="UP000199035">
    <property type="component" value="Unassembled WGS sequence"/>
</dbReference>